<dbReference type="GO" id="GO:0008137">
    <property type="term" value="F:NADH dehydrogenase (ubiquinone) activity"/>
    <property type="evidence" value="ECO:0007669"/>
    <property type="project" value="InterPro"/>
</dbReference>
<feature type="transmembrane region" description="Helical" evidence="6">
    <location>
        <begin position="143"/>
        <end position="163"/>
    </location>
</feature>
<dbReference type="InterPro" id="IPR003945">
    <property type="entry name" value="NU5C-like"/>
</dbReference>
<feature type="transmembrane region" description="Helical" evidence="6">
    <location>
        <begin position="456"/>
        <end position="474"/>
    </location>
</feature>
<keyword evidence="3 6" id="KW-1133">Transmembrane helix</keyword>
<feature type="transmembrane region" description="Helical" evidence="6">
    <location>
        <begin position="175"/>
        <end position="194"/>
    </location>
</feature>
<keyword evidence="2 5" id="KW-0812">Transmembrane</keyword>
<dbReference type="NCBIfam" id="TIGR01974">
    <property type="entry name" value="NDH_I_L"/>
    <property type="match status" value="1"/>
</dbReference>
<name>A0A0V8LX74_9CHLR</name>
<accession>A0A0V8LX74</accession>
<feature type="transmembrane region" description="Helical" evidence="6">
    <location>
        <begin position="635"/>
        <end position="653"/>
    </location>
</feature>
<feature type="transmembrane region" description="Helical" evidence="6">
    <location>
        <begin position="89"/>
        <end position="108"/>
    </location>
</feature>
<dbReference type="RefSeq" id="WP_058292991.1">
    <property type="nucleotide sequence ID" value="NZ_JGYD01000029.1"/>
</dbReference>
<feature type="domain" description="NADH-Ubiquinone oxidoreductase (complex I) chain 5 N-terminal" evidence="8">
    <location>
        <begin position="71"/>
        <end position="122"/>
    </location>
</feature>
<gene>
    <name evidence="9" type="ORF">DA01_08580</name>
</gene>
<reference evidence="9 10" key="1">
    <citation type="journal article" date="2015" name="Sci. Rep.">
        <title>A comparative genomics and reductive dehalogenase gene transcription study of two chloroethene-respiring bacteria, Dehalococcoides mccartyi strains MB and 11a.</title>
        <authorList>
            <person name="Low A."/>
            <person name="Shen Z."/>
            <person name="Cheng D."/>
            <person name="Rogers M.J."/>
            <person name="Lee P.K."/>
            <person name="He J."/>
        </authorList>
    </citation>
    <scope>NUCLEOTIDE SEQUENCE [LARGE SCALE GENOMIC DNA]</scope>
    <source>
        <strain evidence="9 10">MB</strain>
    </source>
</reference>
<evidence type="ECO:0000256" key="3">
    <source>
        <dbReference type="ARBA" id="ARBA00022989"/>
    </source>
</evidence>
<dbReference type="InterPro" id="IPR001516">
    <property type="entry name" value="Proton_antipo_N"/>
</dbReference>
<keyword evidence="4 6" id="KW-0472">Membrane</keyword>
<dbReference type="EMBL" id="JGYD01000029">
    <property type="protein sequence ID" value="KSV16127.1"/>
    <property type="molecule type" value="Genomic_DNA"/>
</dbReference>
<dbReference type="PATRIC" id="fig|61435.5.peg.1689"/>
<evidence type="ECO:0000259" key="7">
    <source>
        <dbReference type="Pfam" id="PF00361"/>
    </source>
</evidence>
<feature type="transmembrane region" description="Helical" evidence="6">
    <location>
        <begin position="6"/>
        <end position="27"/>
    </location>
</feature>
<feature type="transmembrane region" description="Helical" evidence="6">
    <location>
        <begin position="214"/>
        <end position="232"/>
    </location>
</feature>
<comment type="caution">
    <text evidence="9">The sequence shown here is derived from an EMBL/GenBank/DDBJ whole genome shotgun (WGS) entry which is preliminary data.</text>
</comment>
<dbReference type="GO" id="GO:0003954">
    <property type="term" value="F:NADH dehydrogenase activity"/>
    <property type="evidence" value="ECO:0007669"/>
    <property type="project" value="TreeGrafter"/>
</dbReference>
<evidence type="ECO:0000313" key="10">
    <source>
        <dbReference type="Proteomes" id="UP000053577"/>
    </source>
</evidence>
<feature type="transmembrane region" description="Helical" evidence="6">
    <location>
        <begin position="494"/>
        <end position="518"/>
    </location>
</feature>
<dbReference type="Proteomes" id="UP000053577">
    <property type="component" value="Unassembled WGS sequence"/>
</dbReference>
<evidence type="ECO:0000256" key="4">
    <source>
        <dbReference type="ARBA" id="ARBA00023136"/>
    </source>
</evidence>
<dbReference type="PANTHER" id="PTHR42829:SF2">
    <property type="entry name" value="NADH-UBIQUINONE OXIDOREDUCTASE CHAIN 5"/>
    <property type="match status" value="1"/>
</dbReference>
<dbReference type="eggNOG" id="COG1009">
    <property type="taxonomic scope" value="Bacteria"/>
</dbReference>
<evidence type="ECO:0000313" key="9">
    <source>
        <dbReference type="EMBL" id="KSV16127.1"/>
    </source>
</evidence>
<feature type="transmembrane region" description="Helical" evidence="6">
    <location>
        <begin position="253"/>
        <end position="271"/>
    </location>
</feature>
<evidence type="ECO:0000256" key="5">
    <source>
        <dbReference type="RuleBase" id="RU000320"/>
    </source>
</evidence>
<evidence type="ECO:0000259" key="8">
    <source>
        <dbReference type="Pfam" id="PF00662"/>
    </source>
</evidence>
<feature type="transmembrane region" description="Helical" evidence="6">
    <location>
        <begin position="412"/>
        <end position="435"/>
    </location>
</feature>
<dbReference type="InterPro" id="IPR001750">
    <property type="entry name" value="ND/Mrp_TM"/>
</dbReference>
<dbReference type="OrthoDB" id="9807568at2"/>
<dbReference type="Gene3D" id="1.20.5.2700">
    <property type="match status" value="1"/>
</dbReference>
<dbReference type="PANTHER" id="PTHR42829">
    <property type="entry name" value="NADH-UBIQUINONE OXIDOREDUCTASE CHAIN 5"/>
    <property type="match status" value="1"/>
</dbReference>
<dbReference type="Pfam" id="PF00361">
    <property type="entry name" value="Proton_antipo_M"/>
    <property type="match status" value="1"/>
</dbReference>
<dbReference type="GO" id="GO:0015990">
    <property type="term" value="P:electron transport coupled proton transport"/>
    <property type="evidence" value="ECO:0007669"/>
    <property type="project" value="TreeGrafter"/>
</dbReference>
<dbReference type="GO" id="GO:0042773">
    <property type="term" value="P:ATP synthesis coupled electron transport"/>
    <property type="evidence" value="ECO:0007669"/>
    <property type="project" value="InterPro"/>
</dbReference>
<evidence type="ECO:0000256" key="6">
    <source>
        <dbReference type="SAM" id="Phobius"/>
    </source>
</evidence>
<feature type="domain" description="NADH:quinone oxidoreductase/Mrp antiporter transmembrane" evidence="7">
    <location>
        <begin position="138"/>
        <end position="426"/>
    </location>
</feature>
<proteinExistence type="predicted"/>
<feature type="transmembrane region" description="Helical" evidence="6">
    <location>
        <begin position="283"/>
        <end position="304"/>
    </location>
</feature>
<dbReference type="PRINTS" id="PR01435">
    <property type="entry name" value="NPOXDRDTASE5"/>
</dbReference>
<dbReference type="GO" id="GO:0016020">
    <property type="term" value="C:membrane"/>
    <property type="evidence" value="ECO:0007669"/>
    <property type="project" value="UniProtKB-SubCell"/>
</dbReference>
<evidence type="ECO:0000256" key="2">
    <source>
        <dbReference type="ARBA" id="ARBA00022692"/>
    </source>
</evidence>
<dbReference type="PRINTS" id="PR01434">
    <property type="entry name" value="NADHDHGNASE5"/>
</dbReference>
<organism evidence="9 10">
    <name type="scientific">Dehalococcoides mccartyi</name>
    <dbReference type="NCBI Taxonomy" id="61435"/>
    <lineage>
        <taxon>Bacteria</taxon>
        <taxon>Bacillati</taxon>
        <taxon>Chloroflexota</taxon>
        <taxon>Dehalococcoidia</taxon>
        <taxon>Dehalococcoidales</taxon>
        <taxon>Dehalococcoidaceae</taxon>
        <taxon>Dehalococcoides</taxon>
    </lineage>
</organism>
<protein>
    <submittedName>
        <fullName evidence="9">Oxidoreductase</fullName>
    </submittedName>
</protein>
<feature type="transmembrane region" description="Helical" evidence="6">
    <location>
        <begin position="34"/>
        <end position="53"/>
    </location>
</feature>
<comment type="subcellular location">
    <subcellularLocation>
        <location evidence="1">Endomembrane system</location>
        <topology evidence="1">Multi-pass membrane protein</topology>
    </subcellularLocation>
    <subcellularLocation>
        <location evidence="5">Membrane</location>
        <topology evidence="5">Multi-pass membrane protein</topology>
    </subcellularLocation>
</comment>
<dbReference type="GO" id="GO:0012505">
    <property type="term" value="C:endomembrane system"/>
    <property type="evidence" value="ECO:0007669"/>
    <property type="project" value="UniProtKB-SubCell"/>
</dbReference>
<dbReference type="AlphaFoldDB" id="A0A0V8LX74"/>
<dbReference type="NCBIfam" id="NF005141">
    <property type="entry name" value="PRK06590.1"/>
    <property type="match status" value="1"/>
</dbReference>
<sequence>MTQTGLWLIMLLPLICGALIALGYAFFCKKPALSGYLGIAGVGGSLLLSIWGLTGLLGKEGASQYASGFSWFSIGNSVDISLNLNFDPLAAIMCFVILFVSLMVHIYSQGYMHGDKGYPRYYAFLSFFTASMLGLVLSDNLLFTFFFWELVGLASYLLIGFWFTRPAAANAAKKAFIVTRIGDVGFLAAILILFANTGTLDINSLNGMAEMGLIGAGTVTVAALGIFAGAVGKSAQFPLHVWLPDAMEGPTPVSALIHAATMVAAGVFLVARTYPIFESSATAMLWVSIIGAVTAIFAATMALVMNDMKRILAYSTVSQLGYMMLGLGTGGIAIGIFHLFNHAFFKSLLFLGSGSVNHATGTFDIREMGGLSKPMPVTSKTFLIASLSLAGIWPLSGFFSKDEILAGAMDGQFILFILALITVFLTAFYMFRLYFVAFGGTYRGKGHPHESPKVMSWPLLILVVPSVISGLLNAGGSFSGFLGEEVHTGFFEGLFGILLHPLALVSLAVAGGGIYLAFLMYKKKSLSPAVFSERFKWLYMIFSKKYWMDELYEGVISRTLLMKGLFAFAAFFDKKVVDGGLNGFFIQKVLFSRLFSRFRTADERIVDGAVNGVAAITVESGKVGRKAQTGQLQSYGIYLAAGVVVLVMAALIIW</sequence>
<evidence type="ECO:0000256" key="1">
    <source>
        <dbReference type="ARBA" id="ARBA00004127"/>
    </source>
</evidence>
<dbReference type="Pfam" id="PF00662">
    <property type="entry name" value="Proton_antipo_N"/>
    <property type="match status" value="1"/>
</dbReference>
<dbReference type="InterPro" id="IPR018393">
    <property type="entry name" value="NADHpl_OxRdtase_5_subgr"/>
</dbReference>
<feature type="transmembrane region" description="Helical" evidence="6">
    <location>
        <begin position="311"/>
        <end position="337"/>
    </location>
</feature>
<feature type="transmembrane region" description="Helical" evidence="6">
    <location>
        <begin position="120"/>
        <end position="137"/>
    </location>
</feature>